<accession>A0A3P3W260</accession>
<sequence>MSAQEKPVKKDSLRGYRNIERYSKKRGVTKFLHKLIFKPVDSKKPDNRKKDKVVQKNYNQYEGKIIRSITIETLDPFGLSEVDSTKKPRNGLERFGNKIHVKTSGLTIKNLLLIRKNRPLDSLLVKESERLIRSQRYIRSVNLVTKFAENSKDSVDIFITALDSWSLIPNASGSTSKTTFELKERNFLGTGHEWDNTYRQRFDNGRSAVSSRYTIPNILNTYIQTSIAYKIDEVGNYSKSVNIDRPFFSAFAKWGAGVYVAQDFGVDSLPDPTGRYGIQNFKVGTQDAWVGKSLKIFDGDSEEDRTTNFITSLRFLRRNYTEFPTREYDSLRFFSDERFYLAGFGVTSRKFIQDKYLFNYGITEDVAIGKVYALTVGYQNKNHINRLYLGGRFAFGQYFNWGYFSTNIEYGTFFRGAITQQSTMSFEINYFTNLIQIGKWRLRQFVKPTVVLGTNRFETVADRLTLNDQYGISGFNSFKLRGTKRALITLQTQSYSPWVFGGFRLNPFLSYAIGALSDENNNLFNGKAYSQISVGIMITNDFLVFNNFQLSFSFYPTVPRDGNNPLQTNSFRTTDYRMPNFEYGKPQIVPYQ</sequence>
<name>A0A3P3W260_9FLAO</name>
<organism evidence="1 2">
    <name type="scientific">Flavobacterium macacae</name>
    <dbReference type="NCBI Taxonomy" id="2488993"/>
    <lineage>
        <taxon>Bacteria</taxon>
        <taxon>Pseudomonadati</taxon>
        <taxon>Bacteroidota</taxon>
        <taxon>Flavobacteriia</taxon>
        <taxon>Flavobacteriales</taxon>
        <taxon>Flavobacteriaceae</taxon>
        <taxon>Flavobacterium</taxon>
    </lineage>
</organism>
<keyword evidence="2" id="KW-1185">Reference proteome</keyword>
<gene>
    <name evidence="1" type="ORF">EG849_13585</name>
</gene>
<evidence type="ECO:0008006" key="3">
    <source>
        <dbReference type="Google" id="ProtNLM"/>
    </source>
</evidence>
<protein>
    <recommendedName>
        <fullName evidence="3">Outer membrane protein/protective antigen OMA87</fullName>
    </recommendedName>
</protein>
<evidence type="ECO:0000313" key="1">
    <source>
        <dbReference type="EMBL" id="RRJ89161.1"/>
    </source>
</evidence>
<evidence type="ECO:0000313" key="2">
    <source>
        <dbReference type="Proteomes" id="UP000271937"/>
    </source>
</evidence>
<dbReference type="OrthoDB" id="1110633at2"/>
<reference evidence="1 2" key="1">
    <citation type="submission" date="2018-11" db="EMBL/GenBank/DDBJ databases">
        <title>Flavobacterium sp. nov., YIM 102600 draft genome.</title>
        <authorList>
            <person name="Li G."/>
            <person name="Jiang Y."/>
        </authorList>
    </citation>
    <scope>NUCLEOTIDE SEQUENCE [LARGE SCALE GENOMIC DNA]</scope>
    <source>
        <strain evidence="1 2">YIM 102600</strain>
    </source>
</reference>
<dbReference type="AlphaFoldDB" id="A0A3P3W260"/>
<comment type="caution">
    <text evidence="1">The sequence shown here is derived from an EMBL/GenBank/DDBJ whole genome shotgun (WGS) entry which is preliminary data.</text>
</comment>
<dbReference type="Proteomes" id="UP000271937">
    <property type="component" value="Unassembled WGS sequence"/>
</dbReference>
<proteinExistence type="predicted"/>
<dbReference type="EMBL" id="RQVR01000019">
    <property type="protein sequence ID" value="RRJ89161.1"/>
    <property type="molecule type" value="Genomic_DNA"/>
</dbReference>